<name>A0A9D4IGQ7_DREPO</name>
<gene>
    <name evidence="2" type="ORF">DPMN_174042</name>
</gene>
<sequence length="58" mass="6329">MHLPDIAKHHGHTGDAPGQQAESPSTAADTALGPRCKPRAHQDHLDACLRRHVLRMAF</sequence>
<proteinExistence type="predicted"/>
<protein>
    <submittedName>
        <fullName evidence="2">Uncharacterized protein</fullName>
    </submittedName>
</protein>
<reference evidence="2" key="2">
    <citation type="submission" date="2020-11" db="EMBL/GenBank/DDBJ databases">
        <authorList>
            <person name="McCartney M.A."/>
            <person name="Auch B."/>
            <person name="Kono T."/>
            <person name="Mallez S."/>
            <person name="Becker A."/>
            <person name="Gohl D.M."/>
            <person name="Silverstein K.A.T."/>
            <person name="Koren S."/>
            <person name="Bechman K.B."/>
            <person name="Herman A."/>
            <person name="Abrahante J.E."/>
            <person name="Garbe J."/>
        </authorList>
    </citation>
    <scope>NUCLEOTIDE SEQUENCE</scope>
    <source>
        <strain evidence="2">Duluth1</strain>
        <tissue evidence="2">Whole animal</tissue>
    </source>
</reference>
<dbReference type="EMBL" id="JAIWYP010000009">
    <property type="protein sequence ID" value="KAH3772699.1"/>
    <property type="molecule type" value="Genomic_DNA"/>
</dbReference>
<accession>A0A9D4IGQ7</accession>
<keyword evidence="3" id="KW-1185">Reference proteome</keyword>
<feature type="region of interest" description="Disordered" evidence="1">
    <location>
        <begin position="1"/>
        <end position="41"/>
    </location>
</feature>
<organism evidence="2 3">
    <name type="scientific">Dreissena polymorpha</name>
    <name type="common">Zebra mussel</name>
    <name type="synonym">Mytilus polymorpha</name>
    <dbReference type="NCBI Taxonomy" id="45954"/>
    <lineage>
        <taxon>Eukaryota</taxon>
        <taxon>Metazoa</taxon>
        <taxon>Spiralia</taxon>
        <taxon>Lophotrochozoa</taxon>
        <taxon>Mollusca</taxon>
        <taxon>Bivalvia</taxon>
        <taxon>Autobranchia</taxon>
        <taxon>Heteroconchia</taxon>
        <taxon>Euheterodonta</taxon>
        <taxon>Imparidentia</taxon>
        <taxon>Neoheterodontei</taxon>
        <taxon>Myida</taxon>
        <taxon>Dreissenoidea</taxon>
        <taxon>Dreissenidae</taxon>
        <taxon>Dreissena</taxon>
    </lineage>
</organism>
<reference evidence="2" key="1">
    <citation type="journal article" date="2019" name="bioRxiv">
        <title>The Genome of the Zebra Mussel, Dreissena polymorpha: A Resource for Invasive Species Research.</title>
        <authorList>
            <person name="McCartney M.A."/>
            <person name="Auch B."/>
            <person name="Kono T."/>
            <person name="Mallez S."/>
            <person name="Zhang Y."/>
            <person name="Obille A."/>
            <person name="Becker A."/>
            <person name="Abrahante J.E."/>
            <person name="Garbe J."/>
            <person name="Badalamenti J.P."/>
            <person name="Herman A."/>
            <person name="Mangelson H."/>
            <person name="Liachko I."/>
            <person name="Sullivan S."/>
            <person name="Sone E.D."/>
            <person name="Koren S."/>
            <person name="Silverstein K.A.T."/>
            <person name="Beckman K.B."/>
            <person name="Gohl D.M."/>
        </authorList>
    </citation>
    <scope>NUCLEOTIDE SEQUENCE</scope>
    <source>
        <strain evidence="2">Duluth1</strain>
        <tissue evidence="2">Whole animal</tissue>
    </source>
</reference>
<evidence type="ECO:0000313" key="3">
    <source>
        <dbReference type="Proteomes" id="UP000828390"/>
    </source>
</evidence>
<dbReference type="AlphaFoldDB" id="A0A9D4IGQ7"/>
<evidence type="ECO:0000313" key="2">
    <source>
        <dbReference type="EMBL" id="KAH3772699.1"/>
    </source>
</evidence>
<dbReference type="Proteomes" id="UP000828390">
    <property type="component" value="Unassembled WGS sequence"/>
</dbReference>
<evidence type="ECO:0000256" key="1">
    <source>
        <dbReference type="SAM" id="MobiDB-lite"/>
    </source>
</evidence>
<comment type="caution">
    <text evidence="2">The sequence shown here is derived from an EMBL/GenBank/DDBJ whole genome shotgun (WGS) entry which is preliminary data.</text>
</comment>